<keyword evidence="3" id="KW-1185">Reference proteome</keyword>
<dbReference type="Proteomes" id="UP000199071">
    <property type="component" value="Unassembled WGS sequence"/>
</dbReference>
<sequence>MSEAVVIAVDAERSVSGLLDRPADPRACLVLAHGAGAGMDHPFMASIADGLIGEGIATLRYNFPYMEAKSRRPDRPPLATATVRAAAIEAGKRLPGLPLLAGGKSFGGRMTSTAQAEAPLPGVHGLVFLGFPLHPPGKPSDERAAHLDDVAVPMLFLQGTRDTFAELDLLKPLCRRLGIMATLHLFEDGDHSFHVRKASGRTDAEVRAEMIATIAAWIDGIL</sequence>
<dbReference type="PANTHER" id="PTHR13136:SF11">
    <property type="entry name" value="TESTIS-EXPRESSED PROTEIN 30"/>
    <property type="match status" value="1"/>
</dbReference>
<name>A0A1G6CXE8_9HYPH</name>
<gene>
    <name evidence="2" type="ORF">SAMN02982931_02881</name>
</gene>
<evidence type="ECO:0000259" key="1">
    <source>
        <dbReference type="Pfam" id="PF20408"/>
    </source>
</evidence>
<dbReference type="Pfam" id="PF20408">
    <property type="entry name" value="Abhydrolase_11"/>
    <property type="match status" value="1"/>
</dbReference>
<dbReference type="InterPro" id="IPR029058">
    <property type="entry name" value="AB_hydrolase_fold"/>
</dbReference>
<dbReference type="RefSeq" id="WP_090877126.1">
    <property type="nucleotide sequence ID" value="NZ_FMXQ01000005.1"/>
</dbReference>
<evidence type="ECO:0000313" key="3">
    <source>
        <dbReference type="Proteomes" id="UP000199071"/>
    </source>
</evidence>
<dbReference type="SUPFAM" id="SSF53474">
    <property type="entry name" value="alpha/beta-Hydrolases"/>
    <property type="match status" value="1"/>
</dbReference>
<evidence type="ECO:0000313" key="2">
    <source>
        <dbReference type="EMBL" id="SDB37607.1"/>
    </source>
</evidence>
<protein>
    <recommendedName>
        <fullName evidence="1">KANL3/Tex30 alpha/beta hydrolase-like domain-containing protein</fullName>
    </recommendedName>
</protein>
<feature type="domain" description="KANL3/Tex30 alpha/beta hydrolase-like" evidence="1">
    <location>
        <begin position="26"/>
        <end position="218"/>
    </location>
</feature>
<dbReference type="EMBL" id="FMXQ01000005">
    <property type="protein sequence ID" value="SDB37607.1"/>
    <property type="molecule type" value="Genomic_DNA"/>
</dbReference>
<accession>A0A1G6CXE8</accession>
<dbReference type="Gene3D" id="3.40.50.1820">
    <property type="entry name" value="alpha/beta hydrolase"/>
    <property type="match status" value="1"/>
</dbReference>
<dbReference type="AlphaFoldDB" id="A0A1G6CXE8"/>
<organism evidence="2 3">
    <name type="scientific">Bauldia litoralis</name>
    <dbReference type="NCBI Taxonomy" id="665467"/>
    <lineage>
        <taxon>Bacteria</taxon>
        <taxon>Pseudomonadati</taxon>
        <taxon>Pseudomonadota</taxon>
        <taxon>Alphaproteobacteria</taxon>
        <taxon>Hyphomicrobiales</taxon>
        <taxon>Kaistiaceae</taxon>
        <taxon>Bauldia</taxon>
    </lineage>
</organism>
<proteinExistence type="predicted"/>
<dbReference type="PANTHER" id="PTHR13136">
    <property type="entry name" value="TESTIS DEVELOPMENT PROTEIN PRTD"/>
    <property type="match status" value="1"/>
</dbReference>
<reference evidence="2 3" key="1">
    <citation type="submission" date="2016-10" db="EMBL/GenBank/DDBJ databases">
        <authorList>
            <person name="de Groot N.N."/>
        </authorList>
    </citation>
    <scope>NUCLEOTIDE SEQUENCE [LARGE SCALE GENOMIC DNA]</scope>
    <source>
        <strain evidence="2 3">ATCC 35022</strain>
    </source>
</reference>
<dbReference type="InterPro" id="IPR046879">
    <property type="entry name" value="KANL3/Tex30_Abhydrolase"/>
</dbReference>
<dbReference type="STRING" id="665467.SAMN02982931_02881"/>
<dbReference type="OrthoDB" id="652634at2"/>
<dbReference type="InterPro" id="IPR026555">
    <property type="entry name" value="NSL3/Tex30"/>
</dbReference>